<evidence type="ECO:0000259" key="5">
    <source>
        <dbReference type="Pfam" id="PF00733"/>
    </source>
</evidence>
<reference evidence="7 8" key="1">
    <citation type="submission" date="2024-04" db="EMBL/GenBank/DDBJ databases">
        <title>Defined microbial consortia suppress multidrug-resistant proinflammatory Enterobacteriaceae via ecological control.</title>
        <authorList>
            <person name="Furuichi M."/>
            <person name="Kawaguchi T."/>
            <person name="Pust M."/>
            <person name="Yasuma K."/>
            <person name="Plichta D."/>
            <person name="Hasegawa N."/>
            <person name="Ohya T."/>
            <person name="Bhattarai S."/>
            <person name="Sasajima S."/>
            <person name="Aoto Y."/>
            <person name="Tuganbaev T."/>
            <person name="Yaginuma M."/>
            <person name="Ueda M."/>
            <person name="Okahashi N."/>
            <person name="Amafuji K."/>
            <person name="Kiridooshi Y."/>
            <person name="Sugita K."/>
            <person name="Strazar M."/>
            <person name="Skelly A."/>
            <person name="Suda W."/>
            <person name="Hattori M."/>
            <person name="Nakamoto N."/>
            <person name="Caballero S."/>
            <person name="Norman J."/>
            <person name="Olle B."/>
            <person name="Tanoue T."/>
            <person name="Arita M."/>
            <person name="Bucci V."/>
            <person name="Atarashi K."/>
            <person name="Xavier R."/>
            <person name="Honda K."/>
        </authorList>
    </citation>
    <scope>NUCLEOTIDE SEQUENCE [LARGE SCALE GENOMIC DNA]</scope>
    <source>
        <strain evidence="8">k34-0107-D12</strain>
    </source>
</reference>
<dbReference type="InterPro" id="IPR001962">
    <property type="entry name" value="Asn_synthase"/>
</dbReference>
<dbReference type="EMBL" id="BAABZQ010000001">
    <property type="protein sequence ID" value="GAA6498490.1"/>
    <property type="molecule type" value="Genomic_DNA"/>
</dbReference>
<comment type="catalytic activity">
    <reaction evidence="4">
        <text>L-aspartate + L-glutamine + ATP + H2O = L-asparagine + L-glutamate + AMP + diphosphate + H(+)</text>
        <dbReference type="Rhea" id="RHEA:12228"/>
        <dbReference type="ChEBI" id="CHEBI:15377"/>
        <dbReference type="ChEBI" id="CHEBI:15378"/>
        <dbReference type="ChEBI" id="CHEBI:29985"/>
        <dbReference type="ChEBI" id="CHEBI:29991"/>
        <dbReference type="ChEBI" id="CHEBI:30616"/>
        <dbReference type="ChEBI" id="CHEBI:33019"/>
        <dbReference type="ChEBI" id="CHEBI:58048"/>
        <dbReference type="ChEBI" id="CHEBI:58359"/>
        <dbReference type="ChEBI" id="CHEBI:456215"/>
        <dbReference type="EC" id="6.3.5.4"/>
    </reaction>
</comment>
<accession>A0ABQ0BPM5</accession>
<organism evidence="7 8">
    <name type="scientific">Blautia parvula</name>
    <dbReference type="NCBI Taxonomy" id="2877527"/>
    <lineage>
        <taxon>Bacteria</taxon>
        <taxon>Bacillati</taxon>
        <taxon>Bacillota</taxon>
        <taxon>Clostridia</taxon>
        <taxon>Lachnospirales</taxon>
        <taxon>Lachnospiraceae</taxon>
        <taxon>Blautia</taxon>
    </lineage>
</organism>
<evidence type="ECO:0000313" key="7">
    <source>
        <dbReference type="EMBL" id="GAA6498490.1"/>
    </source>
</evidence>
<gene>
    <name evidence="7" type="ORF">K340107D12_13060</name>
</gene>
<sequence>MSAICGAVSLNGKKIGAKECSILKSAFSDCVIDRWEEIKEDDIYMGCGIQYFTKEAVSEQLPIKAQEFFFDADVILDNRKALLKRLHFEEQDAVTDGRLLYLMLQKYGESCQNDLLGAYAAVWYDRRKKEVTVLADAVGYRYVYYLIRDDVFYYSSLMRPLEELCGELKINDRWVADYIGQDNLNAFTEAEETPVLGIYRTAPAGFLKITQKDIKKRCYWQPYQKKKKTVYKSDKEYKKHFLDLYRECTACLLRSPGETAVLLSGGYDSTSVACLAAKELEKCGKKLYSFTSVPFHGYEPDLGKGYITDETELVQKTADVVENLECTFMNMPEMNCWYDRKKYMRISEIPYKSPQNMLWIYEGMRQAYEKNARIMLGGMFGNGTVSFDNAMVYLAWLFRRGRWITLYREVCGINKKLHFTKKSVLQTAVKDSFHKKVKKADREALFGKSFVRRDYLKKNGSDKRLLRLDKKIQKCSYSHKAYQQAFLTADTLRHYGEYMQKNSLFTGVIMRDPTRDKRMIEFVTSLPYGQFTHNGVRRRLIAEYMKDIVPAHILKEKGMGRQSADLKQRLLPFSSQIEEEWKENYKKFSGSTCIDCKKALTGLEEKGIKDMTDFEIVRHIFTNILLEYLEAKKSYNVDRRVD</sequence>
<name>A0ABQ0BPM5_9FIRM</name>
<comment type="pathway">
    <text evidence="1">Amino-acid biosynthesis; L-asparagine biosynthesis; L-asparagine from L-aspartate (L-Gln route): step 1/1.</text>
</comment>
<protein>
    <recommendedName>
        <fullName evidence="2">asparagine synthase (glutamine-hydrolyzing)</fullName>
        <ecNumber evidence="2">6.3.5.4</ecNumber>
    </recommendedName>
</protein>
<keyword evidence="3" id="KW-0061">Asparagine biosynthesis</keyword>
<dbReference type="EC" id="6.3.5.4" evidence="2"/>
<comment type="caution">
    <text evidence="7">The sequence shown here is derived from an EMBL/GenBank/DDBJ whole genome shotgun (WGS) entry which is preliminary data.</text>
</comment>
<dbReference type="Pfam" id="PF13537">
    <property type="entry name" value="GATase_7"/>
    <property type="match status" value="1"/>
</dbReference>
<dbReference type="SUPFAM" id="SSF52402">
    <property type="entry name" value="Adenine nucleotide alpha hydrolases-like"/>
    <property type="match status" value="1"/>
</dbReference>
<evidence type="ECO:0000256" key="2">
    <source>
        <dbReference type="ARBA" id="ARBA00012737"/>
    </source>
</evidence>
<evidence type="ECO:0000256" key="1">
    <source>
        <dbReference type="ARBA" id="ARBA00005187"/>
    </source>
</evidence>
<feature type="domain" description="Glutamine amidotransferase type-2" evidence="6">
    <location>
        <begin position="74"/>
        <end position="161"/>
    </location>
</feature>
<feature type="domain" description="Asparagine synthetase" evidence="5">
    <location>
        <begin position="243"/>
        <end position="560"/>
    </location>
</feature>
<dbReference type="InterPro" id="IPR029055">
    <property type="entry name" value="Ntn_hydrolases_N"/>
</dbReference>
<keyword evidence="3" id="KW-0028">Amino-acid biosynthesis</keyword>
<evidence type="ECO:0000259" key="6">
    <source>
        <dbReference type="Pfam" id="PF13537"/>
    </source>
</evidence>
<proteinExistence type="predicted"/>
<evidence type="ECO:0000256" key="4">
    <source>
        <dbReference type="ARBA" id="ARBA00048741"/>
    </source>
</evidence>
<dbReference type="Gene3D" id="3.40.50.620">
    <property type="entry name" value="HUPs"/>
    <property type="match status" value="1"/>
</dbReference>
<dbReference type="SUPFAM" id="SSF56235">
    <property type="entry name" value="N-terminal nucleophile aminohydrolases (Ntn hydrolases)"/>
    <property type="match status" value="1"/>
</dbReference>
<dbReference type="InterPro" id="IPR014729">
    <property type="entry name" value="Rossmann-like_a/b/a_fold"/>
</dbReference>
<keyword evidence="8" id="KW-1185">Reference proteome</keyword>
<dbReference type="Gene3D" id="3.60.20.10">
    <property type="entry name" value="Glutamine Phosphoribosylpyrophosphate, subunit 1, domain 1"/>
    <property type="match status" value="1"/>
</dbReference>
<dbReference type="InterPro" id="IPR017932">
    <property type="entry name" value="GATase_2_dom"/>
</dbReference>
<dbReference type="PANTHER" id="PTHR43284:SF1">
    <property type="entry name" value="ASPARAGINE SYNTHETASE"/>
    <property type="match status" value="1"/>
</dbReference>
<dbReference type="PANTHER" id="PTHR43284">
    <property type="entry name" value="ASPARAGINE SYNTHETASE (GLUTAMINE-HYDROLYZING)"/>
    <property type="match status" value="1"/>
</dbReference>
<dbReference type="Pfam" id="PF00733">
    <property type="entry name" value="Asn_synthase"/>
    <property type="match status" value="1"/>
</dbReference>
<evidence type="ECO:0000256" key="3">
    <source>
        <dbReference type="ARBA" id="ARBA00022888"/>
    </source>
</evidence>
<dbReference type="InterPro" id="IPR051786">
    <property type="entry name" value="ASN_synthetase/amidase"/>
</dbReference>
<dbReference type="RefSeq" id="WP_118743308.1">
    <property type="nucleotide sequence ID" value="NZ_AP031413.1"/>
</dbReference>
<evidence type="ECO:0000313" key="8">
    <source>
        <dbReference type="Proteomes" id="UP001600941"/>
    </source>
</evidence>
<dbReference type="Proteomes" id="UP001600941">
    <property type="component" value="Unassembled WGS sequence"/>
</dbReference>